<dbReference type="SUPFAM" id="SSF53335">
    <property type="entry name" value="S-adenosyl-L-methionine-dependent methyltransferases"/>
    <property type="match status" value="1"/>
</dbReference>
<evidence type="ECO:0000313" key="13">
    <source>
        <dbReference type="Proteomes" id="UP001225356"/>
    </source>
</evidence>
<dbReference type="Gene3D" id="3.40.50.150">
    <property type="entry name" value="Vaccinia Virus protein VP39"/>
    <property type="match status" value="1"/>
</dbReference>
<sequence length="414" mass="44635">MSTDVVSDEPLRTAMVERLRDMGAIRRDEVAAAFLRVPRHLFAPEATSLEQAYDVEAVIRTKWTEDGTTISSVSAPQIQARMVEQAGITRGMRVLEIGSGGYNAAVIAELVGPDGQITTCDIDAEVTDRASRLLDEAGYSRVTVVLGDGELGCPQFAPFDAIVVTVEAADVPPAWIEQLVEGGSLVAPLRVRGLTRSIGFTKAGDRLVSTSKELCGFVAMQGAGERPRLWVPLRDGKVRLRFDEEPCPTDPGVLDRAFEAGQAQTWTGVTVRSGESIDTLQTWLATTADGSCLLSYDKDDKELADALADPVSHSMCNAVVDGDSFAYLTRRRPNEDTVELGSRAFGPNADALANTLADLVRAWDRDHRHGPGPQYTIYPAGADAQGLDGPVVTKHHIKIVTVWPQPPSDSDAPR</sequence>
<dbReference type="NCBIfam" id="TIGR04364">
    <property type="entry name" value="methyltran_FxLD"/>
    <property type="match status" value="1"/>
</dbReference>
<evidence type="ECO:0000256" key="4">
    <source>
        <dbReference type="ARBA" id="ARBA00013346"/>
    </source>
</evidence>
<evidence type="ECO:0000256" key="8">
    <source>
        <dbReference type="ARBA" id="ARBA00022691"/>
    </source>
</evidence>
<gene>
    <name evidence="12" type="ORF">J2853_002143</name>
</gene>
<keyword evidence="8" id="KW-0949">S-adenosyl-L-methionine</keyword>
<evidence type="ECO:0000313" key="12">
    <source>
        <dbReference type="EMBL" id="MDP9842932.1"/>
    </source>
</evidence>
<keyword evidence="13" id="KW-1185">Reference proteome</keyword>
<reference evidence="12 13" key="1">
    <citation type="submission" date="2023-07" db="EMBL/GenBank/DDBJ databases">
        <title>Sequencing the genomes of 1000 actinobacteria strains.</title>
        <authorList>
            <person name="Klenk H.-P."/>
        </authorList>
    </citation>
    <scope>NUCLEOTIDE SEQUENCE [LARGE SCALE GENOMIC DNA]</scope>
    <source>
        <strain evidence="12 13">DSM 46740</strain>
    </source>
</reference>
<dbReference type="Pfam" id="PF01135">
    <property type="entry name" value="PCMT"/>
    <property type="match status" value="1"/>
</dbReference>
<evidence type="ECO:0000256" key="11">
    <source>
        <dbReference type="ARBA" id="ARBA00031350"/>
    </source>
</evidence>
<keyword evidence="6 12" id="KW-0489">Methyltransferase</keyword>
<keyword evidence="7 12" id="KW-0808">Transferase</keyword>
<proteinExistence type="inferred from homology"/>
<organism evidence="12 13">
    <name type="scientific">Streptosporangium lutulentum</name>
    <dbReference type="NCBI Taxonomy" id="1461250"/>
    <lineage>
        <taxon>Bacteria</taxon>
        <taxon>Bacillati</taxon>
        <taxon>Actinomycetota</taxon>
        <taxon>Actinomycetes</taxon>
        <taxon>Streptosporangiales</taxon>
        <taxon>Streptosporangiaceae</taxon>
        <taxon>Streptosporangium</taxon>
    </lineage>
</organism>
<dbReference type="EMBL" id="JAUSQU010000001">
    <property type="protein sequence ID" value="MDP9842932.1"/>
    <property type="molecule type" value="Genomic_DNA"/>
</dbReference>
<accession>A0ABT9Q8D8</accession>
<dbReference type="GO" id="GO:0032259">
    <property type="term" value="P:methylation"/>
    <property type="evidence" value="ECO:0007669"/>
    <property type="project" value="UniProtKB-KW"/>
</dbReference>
<evidence type="ECO:0000256" key="3">
    <source>
        <dbReference type="ARBA" id="ARBA00011890"/>
    </source>
</evidence>
<name>A0ABT9Q8D8_9ACTN</name>
<comment type="similarity">
    <text evidence="2">Belongs to the methyltransferase superfamily. L-isoaspartyl/D-aspartyl protein methyltransferase family.</text>
</comment>
<protein>
    <recommendedName>
        <fullName evidence="4">Protein-L-isoaspartate O-methyltransferase</fullName>
        <ecNumber evidence="3">2.1.1.77</ecNumber>
    </recommendedName>
    <alternativeName>
        <fullName evidence="11">L-isoaspartyl protein carboxyl methyltransferase</fullName>
    </alternativeName>
    <alternativeName>
        <fullName evidence="9">Protein L-isoaspartyl methyltransferase</fullName>
    </alternativeName>
    <alternativeName>
        <fullName evidence="10">Protein-beta-aspartate methyltransferase</fullName>
    </alternativeName>
</protein>
<dbReference type="CDD" id="cd02440">
    <property type="entry name" value="AdoMet_MTases"/>
    <property type="match status" value="1"/>
</dbReference>
<evidence type="ECO:0000256" key="10">
    <source>
        <dbReference type="ARBA" id="ARBA00031323"/>
    </source>
</evidence>
<evidence type="ECO:0000256" key="5">
    <source>
        <dbReference type="ARBA" id="ARBA00022490"/>
    </source>
</evidence>
<evidence type="ECO:0000256" key="9">
    <source>
        <dbReference type="ARBA" id="ARBA00030757"/>
    </source>
</evidence>
<comment type="subcellular location">
    <subcellularLocation>
        <location evidence="1">Cytoplasm</location>
    </subcellularLocation>
</comment>
<evidence type="ECO:0000256" key="7">
    <source>
        <dbReference type="ARBA" id="ARBA00022679"/>
    </source>
</evidence>
<dbReference type="InterPro" id="IPR027573">
    <property type="entry name" value="Methyltran_FxLD"/>
</dbReference>
<dbReference type="RefSeq" id="WP_307556798.1">
    <property type="nucleotide sequence ID" value="NZ_JAUSQU010000001.1"/>
</dbReference>
<dbReference type="InterPro" id="IPR029063">
    <property type="entry name" value="SAM-dependent_MTases_sf"/>
</dbReference>
<comment type="caution">
    <text evidence="12">The sequence shown here is derived from an EMBL/GenBank/DDBJ whole genome shotgun (WGS) entry which is preliminary data.</text>
</comment>
<dbReference type="PANTHER" id="PTHR11579:SF0">
    <property type="entry name" value="PROTEIN-L-ISOASPARTATE(D-ASPARTATE) O-METHYLTRANSFERASE"/>
    <property type="match status" value="1"/>
</dbReference>
<dbReference type="EC" id="2.1.1.77" evidence="3"/>
<dbReference type="GO" id="GO:0004719">
    <property type="term" value="F:protein-L-isoaspartate (D-aspartate) O-methyltransferase activity"/>
    <property type="evidence" value="ECO:0007669"/>
    <property type="project" value="UniProtKB-EC"/>
</dbReference>
<dbReference type="Proteomes" id="UP001225356">
    <property type="component" value="Unassembled WGS sequence"/>
</dbReference>
<dbReference type="InterPro" id="IPR000682">
    <property type="entry name" value="PCMT"/>
</dbReference>
<keyword evidence="5" id="KW-0963">Cytoplasm</keyword>
<dbReference type="PANTHER" id="PTHR11579">
    <property type="entry name" value="PROTEIN-L-ISOASPARTATE O-METHYLTRANSFERASE"/>
    <property type="match status" value="1"/>
</dbReference>
<evidence type="ECO:0000256" key="2">
    <source>
        <dbReference type="ARBA" id="ARBA00005369"/>
    </source>
</evidence>
<evidence type="ECO:0000256" key="1">
    <source>
        <dbReference type="ARBA" id="ARBA00004496"/>
    </source>
</evidence>
<evidence type="ECO:0000256" key="6">
    <source>
        <dbReference type="ARBA" id="ARBA00022603"/>
    </source>
</evidence>